<sequence>MSATSRFLVEPAPGGLALVQELVNTRPVPPYGVRDLLGTVADARRWTTEAVGSWKVHSAATGGVGRVTSVELVGLRRLRRDLERHLLGEGVPRPVPTTLTAGPDDLLRLQPPGSGVRWLASAVWGEVLLAQRDGRWDRLKVCRNPLCPCAFFDRSRNNSRVWHDVRTCGNVANLRSSRARRRAATS</sequence>
<accession>A0A975SZF4</accession>
<evidence type="ECO:0000259" key="1">
    <source>
        <dbReference type="Pfam" id="PF11706"/>
    </source>
</evidence>
<feature type="domain" description="Zinc finger CGNR" evidence="1">
    <location>
        <begin position="138"/>
        <end position="181"/>
    </location>
</feature>
<dbReference type="AlphaFoldDB" id="A0A975SZF4"/>
<dbReference type="InterPro" id="IPR010852">
    <property type="entry name" value="ABATE"/>
</dbReference>
<gene>
    <name evidence="2" type="ORF">KRR39_22400</name>
</gene>
<keyword evidence="3" id="KW-1185">Reference proteome</keyword>
<dbReference type="InterPro" id="IPR021005">
    <property type="entry name" value="Znf_CGNR"/>
</dbReference>
<name>A0A975SZF4_9ACTN</name>
<dbReference type="KEGG" id="nps:KRR39_22400"/>
<evidence type="ECO:0000313" key="3">
    <source>
        <dbReference type="Proteomes" id="UP000683575"/>
    </source>
</evidence>
<dbReference type="RefSeq" id="WP_216939568.1">
    <property type="nucleotide sequence ID" value="NZ_CP077062.1"/>
</dbReference>
<reference evidence="2" key="1">
    <citation type="submission" date="2021-06" db="EMBL/GenBank/DDBJ databases">
        <title>Complete genome sequence of Nocardioides sp. G188.</title>
        <authorList>
            <person name="Im W.-T."/>
        </authorList>
    </citation>
    <scope>NUCLEOTIDE SEQUENCE</scope>
    <source>
        <strain evidence="2">G188</strain>
    </source>
</reference>
<dbReference type="EMBL" id="CP077062">
    <property type="protein sequence ID" value="QWZ08058.1"/>
    <property type="molecule type" value="Genomic_DNA"/>
</dbReference>
<evidence type="ECO:0000313" key="2">
    <source>
        <dbReference type="EMBL" id="QWZ08058.1"/>
    </source>
</evidence>
<protein>
    <submittedName>
        <fullName evidence="2">CGNR zinc finger domain-containing protein</fullName>
    </submittedName>
</protein>
<proteinExistence type="predicted"/>
<dbReference type="PANTHER" id="PTHR35525:SF3">
    <property type="entry name" value="BLL6575 PROTEIN"/>
    <property type="match status" value="1"/>
</dbReference>
<dbReference type="Pfam" id="PF11706">
    <property type="entry name" value="zf-CGNR"/>
    <property type="match status" value="1"/>
</dbReference>
<dbReference type="Proteomes" id="UP000683575">
    <property type="component" value="Chromosome"/>
</dbReference>
<organism evidence="2 3">
    <name type="scientific">Nocardioides panacis</name>
    <dbReference type="NCBI Taxonomy" id="2849501"/>
    <lineage>
        <taxon>Bacteria</taxon>
        <taxon>Bacillati</taxon>
        <taxon>Actinomycetota</taxon>
        <taxon>Actinomycetes</taxon>
        <taxon>Propionibacteriales</taxon>
        <taxon>Nocardioidaceae</taxon>
        <taxon>Nocardioides</taxon>
    </lineage>
</organism>
<dbReference type="PANTHER" id="PTHR35525">
    <property type="entry name" value="BLL6575 PROTEIN"/>
    <property type="match status" value="1"/>
</dbReference>